<evidence type="ECO:0000256" key="3">
    <source>
        <dbReference type="ARBA" id="ARBA00022473"/>
    </source>
</evidence>
<accession>A0A8S9YPQ3</accession>
<dbReference type="Gene3D" id="1.10.10.10">
    <property type="entry name" value="Winged helix-like DNA-binding domain superfamily/Winged helix DNA-binding domain"/>
    <property type="match status" value="1"/>
</dbReference>
<sequence length="1028" mass="111056">MCRKLSPIFENVFRFPTLTLRDMSSVGCAEETKFIYYIDEEETPYLVKLNIAPNLVTLGDFKNALNRPHFKFFFKSLDDDFGVVKEEIFDDGALLPCFNGRVVSWLVTAEGSMISDSGPADSNEDAGRIKNMLGRVDVNNHCSHPSNPPTVTSTANQSHNHATAAPADSTSPTLSASVGNTGRSVDPDAESVHSANQDHIAPLRNFHNYKSGGRHLSAGNAHFAHNNGPYGAYVSSGGNRHRHHHRGYSTGGVPGGSGTYETPSSMLSSDLESTSFFDSEDESSRFSSITGTTLSSRRYGRVRQRRRRRRPPPISRASSFSSITDSTMSLNIVAVTLNMDTVNFLGISIVGQSNRAGDGGIYVGSIMKGGAVAQDGRIEPGDMILEVNGISFEEMSNDDAVRTLREQVQRPGPITLVVAKCWDPNPRGGYFTIPRQEPVRPIDPRAWVLHTNAMTADGAHGDQHLVQNGTPMTGTSSGGDSSSTLSPSGAAGLTPGMSMGTLTSGQTSMPMGTSAAAYNMAALLAASQQQQQQQQQQQAQKEHQHMLQQAQQHSQQLQLPLSSFYPVSNTMLPPGYPHQITPSVITASSSLPEIERYSEPIPLTVHTDLPTVLNAMTQPDLGLEIRDRVWLKLTIPNAFIGSDLVDWLYRHLDGFPDRRSARKYAASLLKSGYIRHTVNKTTFSEQCYYVFRDVTGRMSCLSLEEVDSVSEIGAIPPPNWGHNTTSTNLTVGVTSNPTQNPVQLQTDFVPTSGPPHPLHTGMNGTMGVTDCGSSQYSSVPPIYHPPLTAPIRQLIADGQDAAAVVSKTVHGGPRINPVIRGGLPGYSESSSSSDSDSNQFDRQAARCNSKPTNEHLISPNPMDFTQKSLDTTNNNNSNNIRRSAHLQCPTTQLRTMKMYQPPPLTCSLTHNQRKTKDVGAASSTASSSTSESNRRDLSSHPQQDQSPHGPGQEAIAQESALSSKSSSSSSSCAPHNSGLINTRAGLTSRQLQPISRLLATQHPSNIFPPPPPPRISTALSGFTLASRP</sequence>
<feature type="compositionally biased region" description="Low complexity" evidence="7">
    <location>
        <begin position="920"/>
        <end position="931"/>
    </location>
</feature>
<evidence type="ECO:0000259" key="10">
    <source>
        <dbReference type="PROSITE" id="PS50841"/>
    </source>
</evidence>
<dbReference type="EMBL" id="JTDE01002910">
    <property type="protein sequence ID" value="KAF7256702.1"/>
    <property type="molecule type" value="Genomic_DNA"/>
</dbReference>
<evidence type="ECO:0000256" key="4">
    <source>
        <dbReference type="ARBA" id="ARBA00022490"/>
    </source>
</evidence>
<evidence type="ECO:0008006" key="13">
    <source>
        <dbReference type="Google" id="ProtNLM"/>
    </source>
</evidence>
<feature type="compositionally biased region" description="Basic residues" evidence="7">
    <location>
        <begin position="298"/>
        <end position="311"/>
    </location>
</feature>
<keyword evidence="12" id="KW-1185">Reference proteome</keyword>
<dbReference type="InterPro" id="IPR038207">
    <property type="entry name" value="DIX_dom_sf"/>
</dbReference>
<feature type="domain" description="DEP" evidence="9">
    <location>
        <begin position="619"/>
        <end position="693"/>
    </location>
</feature>
<comment type="subcellular location">
    <subcellularLocation>
        <location evidence="1">Cytoplasm</location>
    </subcellularLocation>
</comment>
<dbReference type="InterPro" id="IPR029071">
    <property type="entry name" value="Ubiquitin-like_domsf"/>
</dbReference>
<feature type="compositionally biased region" description="Gly residues" evidence="7">
    <location>
        <begin position="249"/>
        <end position="258"/>
    </location>
</feature>
<feature type="domain" description="PDZ" evidence="8">
    <location>
        <begin position="334"/>
        <end position="406"/>
    </location>
</feature>
<feature type="compositionally biased region" description="Polar residues" evidence="7">
    <location>
        <begin position="863"/>
        <end position="872"/>
    </location>
</feature>
<dbReference type="PANTHER" id="PTHR10878">
    <property type="entry name" value="SEGMENT POLARITY PROTEIN DISHEVELLED"/>
    <property type="match status" value="1"/>
</dbReference>
<dbReference type="CDD" id="cd04438">
    <property type="entry name" value="DEP_dishevelled"/>
    <property type="match status" value="1"/>
</dbReference>
<comment type="caution">
    <text evidence="11">The sequence shown here is derived from an EMBL/GenBank/DDBJ whole genome shotgun (WGS) entry which is preliminary data.</text>
</comment>
<dbReference type="FunFam" id="2.40.240.130:FF:000001">
    <property type="entry name" value="Segment polarity protein dishevelled homolog DVL-1"/>
    <property type="match status" value="1"/>
</dbReference>
<dbReference type="SUPFAM" id="SSF46785">
    <property type="entry name" value="Winged helix' DNA-binding domain"/>
    <property type="match status" value="1"/>
</dbReference>
<feature type="region of interest" description="Disordered" evidence="7">
    <location>
        <begin position="533"/>
        <end position="553"/>
    </location>
</feature>
<evidence type="ECO:0000256" key="2">
    <source>
        <dbReference type="ARBA" id="ARBA00008735"/>
    </source>
</evidence>
<dbReference type="Pfam" id="PF02377">
    <property type="entry name" value="Dishevelled"/>
    <property type="match status" value="1"/>
</dbReference>
<feature type="compositionally biased region" description="Low complexity" evidence="7">
    <location>
        <begin position="162"/>
        <end position="177"/>
    </location>
</feature>
<dbReference type="InterPro" id="IPR000591">
    <property type="entry name" value="DEP_dom"/>
</dbReference>
<keyword evidence="3" id="KW-0217">Developmental protein</keyword>
<feature type="region of interest" description="Disordered" evidence="7">
    <location>
        <begin position="236"/>
        <end position="265"/>
    </location>
</feature>
<dbReference type="InterPro" id="IPR036388">
    <property type="entry name" value="WH-like_DNA-bd_sf"/>
</dbReference>
<feature type="region of interest" description="Disordered" evidence="7">
    <location>
        <begin position="900"/>
        <end position="1028"/>
    </location>
</feature>
<dbReference type="OrthoDB" id="10031689at2759"/>
<feature type="compositionally biased region" description="Low complexity" evidence="7">
    <location>
        <begin position="962"/>
        <end position="971"/>
    </location>
</feature>
<dbReference type="AlphaFoldDB" id="A0A8S9YPQ3"/>
<evidence type="ECO:0000256" key="1">
    <source>
        <dbReference type="ARBA" id="ARBA00004496"/>
    </source>
</evidence>
<feature type="domain" description="DIX" evidence="10">
    <location>
        <begin position="29"/>
        <end position="110"/>
    </location>
</feature>
<reference evidence="11" key="1">
    <citation type="submission" date="2019-07" db="EMBL/GenBank/DDBJ databases">
        <title>Annotation for the trematode Paragonimus miyazaki's.</title>
        <authorList>
            <person name="Choi Y.-J."/>
        </authorList>
    </citation>
    <scope>NUCLEOTIDE SEQUENCE</scope>
    <source>
        <strain evidence="11">Japan</strain>
    </source>
</reference>
<evidence type="ECO:0000256" key="7">
    <source>
        <dbReference type="SAM" id="MobiDB-lite"/>
    </source>
</evidence>
<dbReference type="GO" id="GO:0005109">
    <property type="term" value="F:frizzled binding"/>
    <property type="evidence" value="ECO:0007669"/>
    <property type="project" value="TreeGrafter"/>
</dbReference>
<name>A0A8S9YPQ3_9TREM</name>
<comment type="similarity">
    <text evidence="2">Belongs to the DSH family.</text>
</comment>
<dbReference type="InterPro" id="IPR036034">
    <property type="entry name" value="PDZ_sf"/>
</dbReference>
<organism evidence="11 12">
    <name type="scientific">Paragonimus skrjabini miyazakii</name>
    <dbReference type="NCBI Taxonomy" id="59628"/>
    <lineage>
        <taxon>Eukaryota</taxon>
        <taxon>Metazoa</taxon>
        <taxon>Spiralia</taxon>
        <taxon>Lophotrochozoa</taxon>
        <taxon>Platyhelminthes</taxon>
        <taxon>Trematoda</taxon>
        <taxon>Digenea</taxon>
        <taxon>Plagiorchiida</taxon>
        <taxon>Troglotremata</taxon>
        <taxon>Troglotrematidae</taxon>
        <taxon>Paragonimus</taxon>
    </lineage>
</organism>
<dbReference type="Pfam" id="PF00595">
    <property type="entry name" value="PDZ"/>
    <property type="match status" value="1"/>
</dbReference>
<dbReference type="SMART" id="SM00228">
    <property type="entry name" value="PDZ"/>
    <property type="match status" value="1"/>
</dbReference>
<evidence type="ECO:0000259" key="9">
    <source>
        <dbReference type="PROSITE" id="PS50186"/>
    </source>
</evidence>
<dbReference type="GO" id="GO:0005829">
    <property type="term" value="C:cytosol"/>
    <property type="evidence" value="ECO:0007669"/>
    <property type="project" value="TreeGrafter"/>
</dbReference>
<dbReference type="PROSITE" id="PS50186">
    <property type="entry name" value="DEP"/>
    <property type="match status" value="1"/>
</dbReference>
<keyword evidence="5 6" id="KW-0879">Wnt signaling pathway</keyword>
<dbReference type="Pfam" id="PF00610">
    <property type="entry name" value="DEP"/>
    <property type="match status" value="1"/>
</dbReference>
<dbReference type="Pfam" id="PF00778">
    <property type="entry name" value="DIX"/>
    <property type="match status" value="1"/>
</dbReference>
<dbReference type="SUPFAM" id="SSF50156">
    <property type="entry name" value="PDZ domain-like"/>
    <property type="match status" value="1"/>
</dbReference>
<evidence type="ECO:0000313" key="11">
    <source>
        <dbReference type="EMBL" id="KAF7256702.1"/>
    </source>
</evidence>
<dbReference type="PROSITE" id="PS50106">
    <property type="entry name" value="PDZ"/>
    <property type="match status" value="1"/>
</dbReference>
<dbReference type="PRINTS" id="PR01760">
    <property type="entry name" value="DISHEVELLED"/>
</dbReference>
<keyword evidence="4" id="KW-0963">Cytoplasm</keyword>
<feature type="compositionally biased region" description="Low complexity" evidence="7">
    <location>
        <begin position="469"/>
        <end position="493"/>
    </location>
</feature>
<dbReference type="PROSITE" id="PS50841">
    <property type="entry name" value="DIX"/>
    <property type="match status" value="1"/>
</dbReference>
<feature type="region of interest" description="Disordered" evidence="7">
    <location>
        <begin position="460"/>
        <end position="508"/>
    </location>
</feature>
<evidence type="ECO:0000256" key="5">
    <source>
        <dbReference type="ARBA" id="ARBA00022687"/>
    </source>
</evidence>
<dbReference type="Proteomes" id="UP000822476">
    <property type="component" value="Unassembled WGS sequence"/>
</dbReference>
<feature type="region of interest" description="Disordered" evidence="7">
    <location>
        <begin position="282"/>
        <end position="320"/>
    </location>
</feature>
<feature type="compositionally biased region" description="Polar residues" evidence="7">
    <location>
        <begin position="140"/>
        <end position="161"/>
    </location>
</feature>
<dbReference type="InterPro" id="IPR015506">
    <property type="entry name" value="Dsh/Dvl-rel"/>
</dbReference>
<dbReference type="InterPro" id="IPR003351">
    <property type="entry name" value="Dishevelled_protein_dom"/>
</dbReference>
<dbReference type="InterPro" id="IPR036390">
    <property type="entry name" value="WH_DNA-bd_sf"/>
</dbReference>
<proteinExistence type="inferred from homology"/>
<dbReference type="GO" id="GO:0035556">
    <property type="term" value="P:intracellular signal transduction"/>
    <property type="evidence" value="ECO:0007669"/>
    <property type="project" value="InterPro"/>
</dbReference>
<evidence type="ECO:0000313" key="12">
    <source>
        <dbReference type="Proteomes" id="UP000822476"/>
    </source>
</evidence>
<gene>
    <name evidence="11" type="ORF">EG68_05697</name>
</gene>
<dbReference type="SUPFAM" id="SSF54236">
    <property type="entry name" value="Ubiquitin-like"/>
    <property type="match status" value="1"/>
</dbReference>
<dbReference type="SMART" id="SM00049">
    <property type="entry name" value="DEP"/>
    <property type="match status" value="1"/>
</dbReference>
<dbReference type="Gene3D" id="2.30.42.10">
    <property type="match status" value="1"/>
</dbReference>
<protein>
    <recommendedName>
        <fullName evidence="13">Dishevelled</fullName>
    </recommendedName>
</protein>
<dbReference type="Gene3D" id="2.40.240.130">
    <property type="match status" value="1"/>
</dbReference>
<feature type="region of interest" description="Disordered" evidence="7">
    <location>
        <begin position="811"/>
        <end position="887"/>
    </location>
</feature>
<dbReference type="FunFam" id="2.30.42.10:FF:000014">
    <property type="entry name" value="Segment polarity protein dishevelled homolog DVL-3"/>
    <property type="match status" value="1"/>
</dbReference>
<feature type="compositionally biased region" description="Polar residues" evidence="7">
    <location>
        <begin position="972"/>
        <end position="993"/>
    </location>
</feature>
<dbReference type="InterPro" id="IPR001478">
    <property type="entry name" value="PDZ"/>
</dbReference>
<dbReference type="GO" id="GO:0060070">
    <property type="term" value="P:canonical Wnt signaling pathway"/>
    <property type="evidence" value="ECO:0007669"/>
    <property type="project" value="TreeGrafter"/>
</dbReference>
<dbReference type="FunFam" id="1.10.10.10:FF:000040">
    <property type="entry name" value="segment polarity protein dishevelled homolog DVL-3"/>
    <property type="match status" value="1"/>
</dbReference>
<feature type="compositionally biased region" description="Low complexity" evidence="7">
    <location>
        <begin position="827"/>
        <end position="837"/>
    </location>
</feature>
<feature type="region of interest" description="Disordered" evidence="7">
    <location>
        <begin position="138"/>
        <end position="200"/>
    </location>
</feature>
<dbReference type="InterPro" id="IPR008339">
    <property type="entry name" value="Dishevelled_fam"/>
</dbReference>
<dbReference type="InterPro" id="IPR001158">
    <property type="entry name" value="DIX"/>
</dbReference>
<dbReference type="PANTHER" id="PTHR10878:SF25">
    <property type="entry name" value="SEGMENT POLARITY PROTEIN DISHEVELLED"/>
    <property type="match status" value="1"/>
</dbReference>
<dbReference type="SMART" id="SM00021">
    <property type="entry name" value="DAX"/>
    <property type="match status" value="1"/>
</dbReference>
<evidence type="ECO:0000256" key="6">
    <source>
        <dbReference type="PROSITE-ProRule" id="PRU00069"/>
    </source>
</evidence>
<dbReference type="CDD" id="cd06717">
    <property type="entry name" value="PDZ_Dishevelled-like"/>
    <property type="match status" value="1"/>
</dbReference>
<evidence type="ECO:0000259" key="8">
    <source>
        <dbReference type="PROSITE" id="PS50106"/>
    </source>
</evidence>